<accession>A0A2U8FC14</accession>
<name>A0A2U8FC14_9HELI</name>
<evidence type="ECO:0000313" key="1">
    <source>
        <dbReference type="EMBL" id="AWI33713.1"/>
    </source>
</evidence>
<dbReference type="OrthoDB" id="9947726at2"/>
<dbReference type="EMBL" id="CP021886">
    <property type="protein sequence ID" value="AWI33713.1"/>
    <property type="molecule type" value="Genomic_DNA"/>
</dbReference>
<evidence type="ECO:0000313" key="2">
    <source>
        <dbReference type="Proteomes" id="UP000244890"/>
    </source>
</evidence>
<dbReference type="Proteomes" id="UP000244890">
    <property type="component" value="Chromosome"/>
</dbReference>
<proteinExistence type="predicted"/>
<reference evidence="1 2" key="1">
    <citation type="submission" date="2017-06" db="EMBL/GenBank/DDBJ databases">
        <title>Complete genome of Helicobacter apodemus.</title>
        <authorList>
            <person name="Cho S."/>
        </authorList>
    </citation>
    <scope>NUCLEOTIDE SEQUENCE [LARGE SCALE GENOMIC DNA]</scope>
    <source>
        <strain evidence="2">SNUVETPUB-15-01</strain>
    </source>
</reference>
<protein>
    <submittedName>
        <fullName evidence="1">Uncharacterized protein</fullName>
    </submittedName>
</protein>
<dbReference type="AlphaFoldDB" id="A0A2U8FC14"/>
<organism evidence="1 2">
    <name type="scientific">Helicobacter apodemus</name>
    <dbReference type="NCBI Taxonomy" id="135569"/>
    <lineage>
        <taxon>Bacteria</taxon>
        <taxon>Pseudomonadati</taxon>
        <taxon>Campylobacterota</taxon>
        <taxon>Epsilonproteobacteria</taxon>
        <taxon>Campylobacterales</taxon>
        <taxon>Helicobacteraceae</taxon>
        <taxon>Helicobacter</taxon>
    </lineage>
</organism>
<gene>
    <name evidence="1" type="ORF">CDV25_02270</name>
</gene>
<sequence length="92" mass="11110">MIVEVEVTLDEFCDEDLLEEIRTRIDRSYNHNFKEELIGILKKEFLDSNQVLNDLESLHVWNPSYAKEWFETLPFSKSLKKWILKTYKDELV</sequence>
<dbReference type="RefSeq" id="WP_108910597.1">
    <property type="nucleotide sequence ID" value="NZ_CP021886.1"/>
</dbReference>
<dbReference type="KEGG" id="had:CDV25_02270"/>